<name>A0A0A8Z165_ARUDO</name>
<protein>
    <submittedName>
        <fullName evidence="2">Uncharacterized protein</fullName>
    </submittedName>
</protein>
<dbReference type="EMBL" id="GBRH01264796">
    <property type="protein sequence ID" value="JAD33099.1"/>
    <property type="molecule type" value="Transcribed_RNA"/>
</dbReference>
<feature type="region of interest" description="Disordered" evidence="1">
    <location>
        <begin position="1"/>
        <end position="44"/>
    </location>
</feature>
<accession>A0A0A8Z165</accession>
<feature type="region of interest" description="Disordered" evidence="1">
    <location>
        <begin position="58"/>
        <end position="110"/>
    </location>
</feature>
<feature type="compositionally biased region" description="Low complexity" evidence="1">
    <location>
        <begin position="7"/>
        <end position="18"/>
    </location>
</feature>
<evidence type="ECO:0000256" key="1">
    <source>
        <dbReference type="SAM" id="MobiDB-lite"/>
    </source>
</evidence>
<dbReference type="AlphaFoldDB" id="A0A0A8Z165"/>
<proteinExistence type="predicted"/>
<organism evidence="2">
    <name type="scientific">Arundo donax</name>
    <name type="common">Giant reed</name>
    <name type="synonym">Donax arundinaceus</name>
    <dbReference type="NCBI Taxonomy" id="35708"/>
    <lineage>
        <taxon>Eukaryota</taxon>
        <taxon>Viridiplantae</taxon>
        <taxon>Streptophyta</taxon>
        <taxon>Embryophyta</taxon>
        <taxon>Tracheophyta</taxon>
        <taxon>Spermatophyta</taxon>
        <taxon>Magnoliopsida</taxon>
        <taxon>Liliopsida</taxon>
        <taxon>Poales</taxon>
        <taxon>Poaceae</taxon>
        <taxon>PACMAD clade</taxon>
        <taxon>Arundinoideae</taxon>
        <taxon>Arundineae</taxon>
        <taxon>Arundo</taxon>
    </lineage>
</organism>
<sequence>MPPPPGRSSRMSSISPGREQGAPPSRPCRSPSCSGAGCRRARSWRTPPRMACWASAWKGVRAERARRQRPRRVQQLLHVLQPRQRRQDQLRRRRQTRPSQDAQVMISPVC</sequence>
<reference evidence="2" key="2">
    <citation type="journal article" date="2015" name="Data Brief">
        <title>Shoot transcriptome of the giant reed, Arundo donax.</title>
        <authorList>
            <person name="Barrero R.A."/>
            <person name="Guerrero F.D."/>
            <person name="Moolhuijzen P."/>
            <person name="Goolsby J.A."/>
            <person name="Tidwell J."/>
            <person name="Bellgard S.E."/>
            <person name="Bellgard M.I."/>
        </authorList>
    </citation>
    <scope>NUCLEOTIDE SEQUENCE</scope>
    <source>
        <tissue evidence="2">Shoot tissue taken approximately 20 cm above the soil surface</tissue>
    </source>
</reference>
<reference evidence="2" key="1">
    <citation type="submission" date="2014-09" db="EMBL/GenBank/DDBJ databases">
        <authorList>
            <person name="Magalhaes I.L.F."/>
            <person name="Oliveira U."/>
            <person name="Santos F.R."/>
            <person name="Vidigal T.H.D.A."/>
            <person name="Brescovit A.D."/>
            <person name="Santos A.J."/>
        </authorList>
    </citation>
    <scope>NUCLEOTIDE SEQUENCE</scope>
    <source>
        <tissue evidence="2">Shoot tissue taken approximately 20 cm above the soil surface</tissue>
    </source>
</reference>
<feature type="compositionally biased region" description="Low complexity" evidence="1">
    <location>
        <begin position="73"/>
        <end position="82"/>
    </location>
</feature>
<evidence type="ECO:0000313" key="2">
    <source>
        <dbReference type="EMBL" id="JAD33099.1"/>
    </source>
</evidence>